<evidence type="ECO:0000256" key="2">
    <source>
        <dbReference type="ARBA" id="ARBA00007937"/>
    </source>
</evidence>
<keyword evidence="5" id="KW-0012">Acyltransferase</keyword>
<dbReference type="GO" id="GO:0012505">
    <property type="term" value="C:endomembrane system"/>
    <property type="evidence" value="ECO:0007669"/>
    <property type="project" value="UniProtKB-SubCell"/>
</dbReference>
<evidence type="ECO:0000313" key="7">
    <source>
        <dbReference type="EMBL" id="RLN46092.1"/>
    </source>
</evidence>
<dbReference type="InterPro" id="IPR041728">
    <property type="entry name" value="GPAT/DHAPAT_LPLAT"/>
</dbReference>
<sequence length="1198" mass="134439">MEVYAGQNLFITGGTGFLAKIFVLIRPRKGVAPAERLQKEIIDSQVFDRLRSERPQDFVSFATSKLQAVAGDITTPDLGLSQEDALLLRSCVQISIHSAATVQFNEPLEVAVEMNCLGALHVARFIQTCPRNRCHLHVSTAYVNSNRRDARISEEIYPLDFDAHDALHAVTTASASELERLRVNLMGTYPNTYTLTKSMTEHLLVREISPNFPLIIYRPTIIGASWKEPMPGWTDQIAAAGAIFLAAGMGVLTMLPGDPRNVADIVPVDLAVNSILLSICAKLHEKKSLNMIQEPPCPLTKGVALNKPMVVHCGTSDPRQNPLRWRIPCVLVPEYFRKNPPARGLFPAKFSMIPTHQSFQIQWFLTYALPSSVYSTVANKSGHPGHIKNAAKLWQLTWRARNLVELFKPFTENQWIFVADASEKALKPYATKDFWIDSHEIVWDRYVVNYCVGLKKYMLHEEVIDVDIEGVNQTQLALSTGRILDWDPDHHAISFPGLLSDVAWAYTSSRKPGYTKSGLLGRVMGITGWKEGVNHEASHVPRLHVESVGGLRNSVLESEVVRAAIEERATTQGMDLDDVERQASSMLSTMAAQLDYKSVRKFGWLLRKVCRNMYDQIHVDETGLTRIRELLAERRGSVVLVPTHRSYVDFLLMSYVFFAYNIPVPYIAAGEDFLHMGSLTKLLRESGAYFIRRSFADDPLYSAVFRAYTQYLVSRGHTIEFFIEGSRSRSGKQLHPKFGILNTVVDCYLSEKVKNLYIVPVTIDYEKPLEVLLHQDELLGEGKVRESISALLKAMPVVRKKFGAISVKFGEPLDVKQHVDAQLARAEAQEIFVPTSTIVEDLGYAITDALITNATCAMSHVVAAILLVYRQGISKQELVRQADWLRLEILRRGGRVVGTQGRSPTIVVDRALELLHELVAMPRKDLVEPAITSREQYPNMIGLGYYRNKLLHWFNREGVLACAYHALDAFNPASGLGNSTLVTIKAEEAGVDRQELLDGAMFLHEMLMMEFVRKDDSEADRTHLVETLGQLEDRQVLVPVASSSSTTRLDAGDGMMLSLLSTLMWPFIDSYWVAVTSLFALRPDGEVATEDLLKRLQWLAETMYHEKLISFYESCSRETLQNALALLEHWDVLSSRRLARGKKPAVQLLSLTPLFTKDGELEQLALRVSKFRKLPPGVQPATTSETEVLARLPALSRM</sequence>
<dbReference type="InterPro" id="IPR013120">
    <property type="entry name" value="FAR_NAD-bd"/>
</dbReference>
<reference evidence="7 8" key="1">
    <citation type="submission" date="2018-07" db="EMBL/GenBank/DDBJ databases">
        <title>Genome sequencing of oomycete isolates from Chile give support for New Zealand origin for Phytophthora kernoviae and make available the first Nothophytophthora sp. genome.</title>
        <authorList>
            <person name="Studholme D.J."/>
            <person name="Sanfuentes E."/>
            <person name="Panda P."/>
            <person name="Hill R."/>
            <person name="Sambles C."/>
            <person name="Grant M."/>
            <person name="Williams N.M."/>
            <person name="Mcdougal R.L."/>
        </authorList>
    </citation>
    <scope>NUCLEOTIDE SEQUENCE [LARGE SCALE GENOMIC DNA]</scope>
    <source>
        <strain evidence="7">Chile2</strain>
    </source>
</reference>
<comment type="similarity">
    <text evidence="2">Belongs to the GPAT/DAPAT family.</text>
</comment>
<evidence type="ECO:0000256" key="3">
    <source>
        <dbReference type="ARBA" id="ARBA00022679"/>
    </source>
</evidence>
<dbReference type="InterPro" id="IPR036291">
    <property type="entry name" value="NAD(P)-bd_dom_sf"/>
</dbReference>
<dbReference type="GO" id="GO:0031966">
    <property type="term" value="C:mitochondrial membrane"/>
    <property type="evidence" value="ECO:0007669"/>
    <property type="project" value="TreeGrafter"/>
</dbReference>
<dbReference type="GO" id="GO:0004366">
    <property type="term" value="F:glycerol-3-phosphate O-acyltransferase activity"/>
    <property type="evidence" value="ECO:0007669"/>
    <property type="project" value="TreeGrafter"/>
</dbReference>
<evidence type="ECO:0000256" key="5">
    <source>
        <dbReference type="ARBA" id="ARBA00023315"/>
    </source>
</evidence>
<dbReference type="EMBL" id="MAYM02000094">
    <property type="protein sequence ID" value="RLN46092.1"/>
    <property type="molecule type" value="Genomic_DNA"/>
</dbReference>
<evidence type="ECO:0000256" key="4">
    <source>
        <dbReference type="ARBA" id="ARBA00023136"/>
    </source>
</evidence>
<dbReference type="Proteomes" id="UP000285883">
    <property type="component" value="Unassembled WGS sequence"/>
</dbReference>
<accession>A0A3R7JBC1</accession>
<dbReference type="InterPro" id="IPR033640">
    <property type="entry name" value="FAR_C"/>
</dbReference>
<dbReference type="PANTHER" id="PTHR12563">
    <property type="entry name" value="GLYCEROL-3-PHOSPHATE ACYLTRANSFERASE"/>
    <property type="match status" value="1"/>
</dbReference>
<dbReference type="GO" id="GO:0006631">
    <property type="term" value="P:fatty acid metabolic process"/>
    <property type="evidence" value="ECO:0007669"/>
    <property type="project" value="TreeGrafter"/>
</dbReference>
<organism evidence="7 8">
    <name type="scientific">Phytophthora kernoviae</name>
    <dbReference type="NCBI Taxonomy" id="325452"/>
    <lineage>
        <taxon>Eukaryota</taxon>
        <taxon>Sar</taxon>
        <taxon>Stramenopiles</taxon>
        <taxon>Oomycota</taxon>
        <taxon>Peronosporomycetes</taxon>
        <taxon>Peronosporales</taxon>
        <taxon>Peronosporaceae</taxon>
        <taxon>Phytophthora</taxon>
    </lineage>
</organism>
<dbReference type="GO" id="GO:0006072">
    <property type="term" value="P:glycerol-3-phosphate metabolic process"/>
    <property type="evidence" value="ECO:0007669"/>
    <property type="project" value="TreeGrafter"/>
</dbReference>
<keyword evidence="3" id="KW-0808">Transferase</keyword>
<dbReference type="CDD" id="cd05236">
    <property type="entry name" value="FAR-N_SDR_e"/>
    <property type="match status" value="1"/>
</dbReference>
<comment type="caution">
    <text evidence="7">The sequence shown here is derived from an EMBL/GenBank/DDBJ whole genome shotgun (WGS) entry which is preliminary data.</text>
</comment>
<feature type="domain" description="Phospholipid/glycerol acyltransferase" evidence="6">
    <location>
        <begin position="638"/>
        <end position="766"/>
    </location>
</feature>
<dbReference type="CDD" id="cd09071">
    <property type="entry name" value="FAR_C"/>
    <property type="match status" value="1"/>
</dbReference>
<dbReference type="SMART" id="SM00563">
    <property type="entry name" value="PlsC"/>
    <property type="match status" value="1"/>
</dbReference>
<dbReference type="Gene3D" id="3.40.50.720">
    <property type="entry name" value="NAD(P)-binding Rossmann-like Domain"/>
    <property type="match status" value="1"/>
</dbReference>
<dbReference type="AlphaFoldDB" id="A0A3R7JBC1"/>
<proteinExistence type="inferred from homology"/>
<dbReference type="SUPFAM" id="SSF51735">
    <property type="entry name" value="NAD(P)-binding Rossmann-fold domains"/>
    <property type="match status" value="1"/>
</dbReference>
<gene>
    <name evidence="7" type="ORF">BBI17_009103</name>
</gene>
<evidence type="ECO:0000259" key="6">
    <source>
        <dbReference type="SMART" id="SM00563"/>
    </source>
</evidence>
<protein>
    <recommendedName>
        <fullName evidence="6">Phospholipid/glycerol acyltransferase domain-containing protein</fullName>
    </recommendedName>
</protein>
<dbReference type="Pfam" id="PF03015">
    <property type="entry name" value="Sterile"/>
    <property type="match status" value="1"/>
</dbReference>
<dbReference type="PANTHER" id="PTHR12563:SF17">
    <property type="entry name" value="DIHYDROXYACETONE PHOSPHATE ACYLTRANSFERASE"/>
    <property type="match status" value="1"/>
</dbReference>
<comment type="subcellular location">
    <subcellularLocation>
        <location evidence="1">Endomembrane system</location>
        <topology evidence="1">Peripheral membrane protein</topology>
    </subcellularLocation>
</comment>
<dbReference type="Pfam" id="PF19277">
    <property type="entry name" value="GPAT_C"/>
    <property type="match status" value="1"/>
</dbReference>
<dbReference type="InterPro" id="IPR002123">
    <property type="entry name" value="Plipid/glycerol_acylTrfase"/>
</dbReference>
<dbReference type="CDD" id="cd07993">
    <property type="entry name" value="LPLAT_DHAPAT-like"/>
    <property type="match status" value="1"/>
</dbReference>
<dbReference type="SUPFAM" id="SSF69593">
    <property type="entry name" value="Glycerol-3-phosphate (1)-acyltransferase"/>
    <property type="match status" value="1"/>
</dbReference>
<dbReference type="GO" id="GO:0019432">
    <property type="term" value="P:triglyceride biosynthetic process"/>
    <property type="evidence" value="ECO:0007669"/>
    <property type="project" value="TreeGrafter"/>
</dbReference>
<dbReference type="InterPro" id="IPR045520">
    <property type="entry name" value="GPAT/DHAPAT_C"/>
</dbReference>
<evidence type="ECO:0000256" key="1">
    <source>
        <dbReference type="ARBA" id="ARBA00004184"/>
    </source>
</evidence>
<name>A0A3R7JBC1_9STRA</name>
<dbReference type="GO" id="GO:0008654">
    <property type="term" value="P:phospholipid biosynthetic process"/>
    <property type="evidence" value="ECO:0007669"/>
    <property type="project" value="TreeGrafter"/>
</dbReference>
<dbReference type="Pfam" id="PF07993">
    <property type="entry name" value="NAD_binding_4"/>
    <property type="match status" value="1"/>
</dbReference>
<keyword evidence="4" id="KW-0472">Membrane</keyword>
<dbReference type="Pfam" id="PF01553">
    <property type="entry name" value="Acyltransferase"/>
    <property type="match status" value="1"/>
</dbReference>
<evidence type="ECO:0000313" key="8">
    <source>
        <dbReference type="Proteomes" id="UP000285883"/>
    </source>
</evidence>
<dbReference type="InterPro" id="IPR022284">
    <property type="entry name" value="GPAT/DHAPAT"/>
</dbReference>